<proteinExistence type="predicted"/>
<dbReference type="GO" id="GO:0000977">
    <property type="term" value="F:RNA polymerase II transcription regulatory region sequence-specific DNA binding"/>
    <property type="evidence" value="ECO:0007669"/>
    <property type="project" value="TreeGrafter"/>
</dbReference>
<sequence>MSPSQKSLPNKPDTSKVLLSRGLAIVLKRTGTVSNGDTKNSNKKKNRRQNRKEVVIDKPCKGCEEIAEYEFGPEVFLDWTRENGECYWNPCLVQSVKSLEYKGFVRPTTLLVGGTDYSLEVVRSAWGRRMLRPPNGYDIVLLGDLDPVTMSLVAQTQFAPLPEALCKVVYDLTSEGNIASMQVISKRLKTTFPELTVPSDDILYKTLGTLIKERKLYHTGSGYSVVTPDTFRLLAMSPPLERQMLLTNEEAIVRLHGTAYAVDDGRTACTQTKQQEMLTAWSSAERIVEPRKQGVVNGKLKRCHSLKLLRSRDKEKLSRSNSFKSTGTSPGPHQDFRSDNENIETVKKEKSPSMFSKWFRRGRSEKSRAKLKGTSSSTQFPPRDWSDPDYVIFNSRATQTLDRNEVEYRSKGRSSSLNRAYNKDRHSQHLSSTPATPRPINRNSNRQHTSDIYHYRSSSLSRKPSPSPKQEMSLPPTSPLKSSRQVTLPKASEERVKIRPRYESPFSPFSARRKAQSMLMANEKYNNVSTPTTFNGKVNPYQSTDIIKAYPMNTPPSPLNSSQLKKTDLPTGLRRPTSLVSNLPLPNIAISEPVKQQQSLRVMPRLSLTPKEISPQNKGLPPTQTSTKTIVSNVKSSETVTKTLPVNGKEFKLGTTVDVEISLGNNRTPLNKKEPLTTDLDSPVKNDLLKIATTWNQSIKSNNVKLSDLNNKSNTGIPKLTTTTNITTSLTHGPTKDGQRTVNKSETVISDTIKRISGNQGSTLMDCVSGGRDSPGKDTVFSSSPRSTMTSDAKSEFFSESPNTTTEVHISKDDSGFSSSASTSRPMSVSPC</sequence>
<evidence type="ECO:0000259" key="2">
    <source>
        <dbReference type="Pfam" id="PF10264"/>
    </source>
</evidence>
<protein>
    <recommendedName>
        <fullName evidence="2">Winged helix Storkhead-box1 domain-containing protein</fullName>
    </recommendedName>
</protein>
<dbReference type="InterPro" id="IPR019391">
    <property type="entry name" value="Storkhead-box_WHD"/>
</dbReference>
<dbReference type="PANTHER" id="PTHR22437:SF0">
    <property type="entry name" value="FI21431P1"/>
    <property type="match status" value="1"/>
</dbReference>
<comment type="caution">
    <text evidence="3">The sequence shown here is derived from an EMBL/GenBank/DDBJ whole genome shotgun (WGS) entry which is preliminary data.</text>
</comment>
<dbReference type="AlphaFoldDB" id="A0AAV1ZDK0"/>
<feature type="compositionally biased region" description="Polar residues" evidence="1">
    <location>
        <begin position="780"/>
        <end position="808"/>
    </location>
</feature>
<evidence type="ECO:0000256" key="1">
    <source>
        <dbReference type="SAM" id="MobiDB-lite"/>
    </source>
</evidence>
<organism evidence="3 4">
    <name type="scientific">Larinioides sclopetarius</name>
    <dbReference type="NCBI Taxonomy" id="280406"/>
    <lineage>
        <taxon>Eukaryota</taxon>
        <taxon>Metazoa</taxon>
        <taxon>Ecdysozoa</taxon>
        <taxon>Arthropoda</taxon>
        <taxon>Chelicerata</taxon>
        <taxon>Arachnida</taxon>
        <taxon>Araneae</taxon>
        <taxon>Araneomorphae</taxon>
        <taxon>Entelegynae</taxon>
        <taxon>Araneoidea</taxon>
        <taxon>Araneidae</taxon>
        <taxon>Larinioides</taxon>
    </lineage>
</organism>
<feature type="compositionally biased region" description="Basic and acidic residues" evidence="1">
    <location>
        <begin position="334"/>
        <end position="351"/>
    </location>
</feature>
<gene>
    <name evidence="3" type="ORF">LARSCL_LOCUS4830</name>
</gene>
<feature type="compositionally biased region" description="Basic residues" evidence="1">
    <location>
        <begin position="41"/>
        <end position="50"/>
    </location>
</feature>
<accession>A0AAV1ZDK0</accession>
<dbReference type="EMBL" id="CAXIEN010000042">
    <property type="protein sequence ID" value="CAL1269594.1"/>
    <property type="molecule type" value="Genomic_DNA"/>
</dbReference>
<evidence type="ECO:0000313" key="4">
    <source>
        <dbReference type="Proteomes" id="UP001497382"/>
    </source>
</evidence>
<evidence type="ECO:0000313" key="3">
    <source>
        <dbReference type="EMBL" id="CAL1269594.1"/>
    </source>
</evidence>
<dbReference type="InterPro" id="IPR040126">
    <property type="entry name" value="STOX1/2"/>
</dbReference>
<feature type="compositionally biased region" description="Polar residues" evidence="1">
    <location>
        <begin position="429"/>
        <end position="447"/>
    </location>
</feature>
<dbReference type="PANTHER" id="PTHR22437">
    <property type="entry name" value="WINGED HELIX DOMAIN-CONTAINING PROTEIN"/>
    <property type="match status" value="1"/>
</dbReference>
<dbReference type="GO" id="GO:0006357">
    <property type="term" value="P:regulation of transcription by RNA polymerase II"/>
    <property type="evidence" value="ECO:0007669"/>
    <property type="project" value="InterPro"/>
</dbReference>
<feature type="region of interest" description="Disordered" evidence="1">
    <location>
        <begin position="768"/>
        <end position="832"/>
    </location>
</feature>
<feature type="region of interest" description="Disordered" evidence="1">
    <location>
        <begin position="311"/>
        <end position="389"/>
    </location>
</feature>
<feature type="region of interest" description="Disordered" evidence="1">
    <location>
        <begin position="406"/>
        <end position="495"/>
    </location>
</feature>
<dbReference type="GO" id="GO:0005634">
    <property type="term" value="C:nucleus"/>
    <property type="evidence" value="ECO:0007669"/>
    <property type="project" value="TreeGrafter"/>
</dbReference>
<keyword evidence="4" id="KW-1185">Reference proteome</keyword>
<reference evidence="3 4" key="1">
    <citation type="submission" date="2024-04" db="EMBL/GenBank/DDBJ databases">
        <authorList>
            <person name="Rising A."/>
            <person name="Reimegard J."/>
            <person name="Sonavane S."/>
            <person name="Akerstrom W."/>
            <person name="Nylinder S."/>
            <person name="Hedman E."/>
            <person name="Kallberg Y."/>
        </authorList>
    </citation>
    <scope>NUCLEOTIDE SEQUENCE [LARGE SCALE GENOMIC DNA]</scope>
</reference>
<dbReference type="Pfam" id="PF10264">
    <property type="entry name" value="WHD_Storkhead"/>
    <property type="match status" value="1"/>
</dbReference>
<feature type="compositionally biased region" description="Polar residues" evidence="1">
    <location>
        <begin position="319"/>
        <end position="331"/>
    </location>
</feature>
<feature type="region of interest" description="Disordered" evidence="1">
    <location>
        <begin position="32"/>
        <end position="51"/>
    </location>
</feature>
<dbReference type="GO" id="GO:0005737">
    <property type="term" value="C:cytoplasm"/>
    <property type="evidence" value="ECO:0007669"/>
    <property type="project" value="TreeGrafter"/>
</dbReference>
<feature type="domain" description="Winged helix Storkhead-box1" evidence="2">
    <location>
        <begin position="150"/>
        <end position="228"/>
    </location>
</feature>
<dbReference type="Proteomes" id="UP001497382">
    <property type="component" value="Unassembled WGS sequence"/>
</dbReference>
<name>A0AAV1ZDK0_9ARAC</name>